<gene>
    <name evidence="4" type="ORF">CB5_LOCUS21259</name>
</gene>
<dbReference type="InterPro" id="IPR046468">
    <property type="entry name" value="Spt20-like_SEP"/>
</dbReference>
<accession>A0A6V7Q4Y0</accession>
<dbReference type="PANTHER" id="PTHR13526">
    <property type="entry name" value="TRANSCRIPTION FACTOR SPT20 HOMOLOG"/>
    <property type="match status" value="1"/>
</dbReference>
<feature type="compositionally biased region" description="Polar residues" evidence="1">
    <location>
        <begin position="460"/>
        <end position="485"/>
    </location>
</feature>
<feature type="region of interest" description="Disordered" evidence="1">
    <location>
        <begin position="499"/>
        <end position="531"/>
    </location>
</feature>
<sequence length="827" mass="90270">MGFSFKLDKKKTPYHSKPKHVEEEPEPPSESSRVLPARREVDVAETAKDALQDFEVSFTLNLYEKGYLIGKPSELDNSQPSLQDAKSLHPYDRASESLFSAIESGQLPGDILDDIPSKFHNGTIVCEARDYRKFTSEQGTAASAANGIPIVHKVRLRMSLENVVKDIPLISDDSWTYSDLIEVESRIVKALQPQLCLDPTPMLDRLCRDPVVSKLNLGLGRKKRLRQTSEMVVPSNNIANAKKLCMDRAPENVNFKVGDAGFQTGNAVPQIHENMTLHTASGGSQTFGVNSFSHEAARATLPLSSQSKIQQMVNYSGPANFAGVNANISSSQNLFSHYADAVNSNAPLPMKRENQDAQLPMLDVKRPKQGSVGIDAIQQQQQTEPSLVGIGGLDMQWKNQLLHPQVDVKGIQYAPNLGGQRYPSPVINNMQNQDPGASLYFNQQGMRFAAREEQADPEKQTANNMPDQQQSRPQHVLQQQPARNNIPNISQLQNARFMAEKDKRKVAQSPRVSSGPMVQSPVSSKSGESGSVGHFGAIATASAMGSQKDGNKLTANPNAVAINAPSVASSPSESMQRQHQATAAAKRKSNSVNKTQAMSGVGSPASVSNMTASLNASSPSVGAAPVGGAGPVLDQVMLDRFAKIDAVTQRHHLNIKKNKVDNFPASKPLAYEKRELVACLSDSFLAGDFTDPARPISSSLLGGSINTCKRRIMKFMRAELVYQGVPIKPHYQLVMEKAIDGTVGMEYGDVEDSNHSHSKEYPFTLPTTLYADQLAAQFCLLMDRDGYQKTDDQIQPVTIRLMAPTSSPSALPECHPRTLQLRQNIQK</sequence>
<evidence type="ECO:0000259" key="2">
    <source>
        <dbReference type="Pfam" id="PF12090"/>
    </source>
</evidence>
<evidence type="ECO:0000256" key="1">
    <source>
        <dbReference type="SAM" id="MobiDB-lite"/>
    </source>
</evidence>
<feature type="compositionally biased region" description="Low complexity" evidence="1">
    <location>
        <begin position="518"/>
        <end position="531"/>
    </location>
</feature>
<reference evidence="4" key="1">
    <citation type="submission" date="2020-07" db="EMBL/GenBank/DDBJ databases">
        <authorList>
            <person name="Lin J."/>
        </authorList>
    </citation>
    <scope>NUCLEOTIDE SEQUENCE</scope>
</reference>
<feature type="region of interest" description="Disordered" evidence="1">
    <location>
        <begin position="566"/>
        <end position="606"/>
    </location>
</feature>
<dbReference type="PANTHER" id="PTHR13526:SF8">
    <property type="entry name" value="TRANSCRIPTION FACTOR SPT20 HOMOLOG"/>
    <property type="match status" value="1"/>
</dbReference>
<feature type="region of interest" description="Disordered" evidence="1">
    <location>
        <begin position="1"/>
        <end position="40"/>
    </location>
</feature>
<feature type="domain" description="Spt20-like SEP" evidence="2">
    <location>
        <begin position="53"/>
        <end position="205"/>
    </location>
</feature>
<dbReference type="AlphaFoldDB" id="A0A6V7Q4Y0"/>
<dbReference type="Pfam" id="PF20474">
    <property type="entry name" value="PHL"/>
    <property type="match status" value="1"/>
</dbReference>
<dbReference type="InterPro" id="IPR046467">
    <property type="entry name" value="PHL_dom"/>
</dbReference>
<dbReference type="GO" id="GO:0006357">
    <property type="term" value="P:regulation of transcription by RNA polymerase II"/>
    <property type="evidence" value="ECO:0007669"/>
    <property type="project" value="TreeGrafter"/>
</dbReference>
<feature type="domain" description="PHL" evidence="3">
    <location>
        <begin position="650"/>
        <end position="796"/>
    </location>
</feature>
<name>A0A6V7Q4Y0_ANACO</name>
<feature type="compositionally biased region" description="Basic and acidic residues" evidence="1">
    <location>
        <begin position="450"/>
        <end position="459"/>
    </location>
</feature>
<dbReference type="GO" id="GO:0003712">
    <property type="term" value="F:transcription coregulator activity"/>
    <property type="evidence" value="ECO:0007669"/>
    <property type="project" value="InterPro"/>
</dbReference>
<feature type="compositionally biased region" description="Basic and acidic residues" evidence="1">
    <location>
        <begin position="1"/>
        <end position="11"/>
    </location>
</feature>
<dbReference type="Pfam" id="PF12090">
    <property type="entry name" value="Spt20_SEP"/>
    <property type="match status" value="1"/>
</dbReference>
<dbReference type="EMBL" id="LR862132">
    <property type="protein sequence ID" value="CAD1838048.1"/>
    <property type="molecule type" value="Genomic_DNA"/>
</dbReference>
<evidence type="ECO:0000259" key="3">
    <source>
        <dbReference type="Pfam" id="PF20474"/>
    </source>
</evidence>
<feature type="compositionally biased region" description="Polar residues" evidence="1">
    <location>
        <begin position="566"/>
        <end position="581"/>
    </location>
</feature>
<feature type="region of interest" description="Disordered" evidence="1">
    <location>
        <begin position="450"/>
        <end position="485"/>
    </location>
</feature>
<proteinExistence type="predicted"/>
<dbReference type="InterPro" id="IPR021950">
    <property type="entry name" value="Spt20"/>
</dbReference>
<dbReference type="GO" id="GO:0000124">
    <property type="term" value="C:SAGA complex"/>
    <property type="evidence" value="ECO:0007669"/>
    <property type="project" value="InterPro"/>
</dbReference>
<protein>
    <submittedName>
        <fullName evidence="4">Uncharacterized protein</fullName>
    </submittedName>
</protein>
<organism evidence="4">
    <name type="scientific">Ananas comosus var. bracteatus</name>
    <name type="common">red pineapple</name>
    <dbReference type="NCBI Taxonomy" id="296719"/>
    <lineage>
        <taxon>Eukaryota</taxon>
        <taxon>Viridiplantae</taxon>
        <taxon>Streptophyta</taxon>
        <taxon>Embryophyta</taxon>
        <taxon>Tracheophyta</taxon>
        <taxon>Spermatophyta</taxon>
        <taxon>Magnoliopsida</taxon>
        <taxon>Liliopsida</taxon>
        <taxon>Poales</taxon>
        <taxon>Bromeliaceae</taxon>
        <taxon>Bromelioideae</taxon>
        <taxon>Ananas</taxon>
    </lineage>
</organism>
<evidence type="ECO:0000313" key="4">
    <source>
        <dbReference type="EMBL" id="CAD1838048.1"/>
    </source>
</evidence>